<feature type="compositionally biased region" description="Polar residues" evidence="16">
    <location>
        <begin position="410"/>
        <end position="423"/>
    </location>
</feature>
<dbReference type="CDD" id="cd14341">
    <property type="entry name" value="UBA_MELK"/>
    <property type="match status" value="1"/>
</dbReference>
<protein>
    <recommendedName>
        <fullName evidence="3">non-specific serine/threonine protein kinase</fullName>
        <ecNumber evidence="3">2.7.11.1</ecNumber>
    </recommendedName>
</protein>
<dbReference type="FunFam" id="1.10.510.10:FF:000571">
    <property type="entry name" value="Maternal embryonic leucine zipper kinase"/>
    <property type="match status" value="2"/>
</dbReference>
<evidence type="ECO:0000256" key="13">
    <source>
        <dbReference type="ARBA" id="ARBA00047899"/>
    </source>
</evidence>
<dbReference type="InterPro" id="IPR011009">
    <property type="entry name" value="Kinase-like_dom_sf"/>
</dbReference>
<comment type="catalytic activity">
    <reaction evidence="13">
        <text>L-threonyl-[protein] + ATP = O-phospho-L-threonyl-[protein] + ADP + H(+)</text>
        <dbReference type="Rhea" id="RHEA:46608"/>
        <dbReference type="Rhea" id="RHEA-COMP:11060"/>
        <dbReference type="Rhea" id="RHEA-COMP:11605"/>
        <dbReference type="ChEBI" id="CHEBI:15378"/>
        <dbReference type="ChEBI" id="CHEBI:30013"/>
        <dbReference type="ChEBI" id="CHEBI:30616"/>
        <dbReference type="ChEBI" id="CHEBI:61977"/>
        <dbReference type="ChEBI" id="CHEBI:456216"/>
        <dbReference type="EC" id="2.7.11.1"/>
    </reaction>
</comment>
<keyword evidence="12" id="KW-0131">Cell cycle</keyword>
<evidence type="ECO:0000256" key="11">
    <source>
        <dbReference type="ARBA" id="ARBA00023136"/>
    </source>
</evidence>
<dbReference type="PROSITE" id="PS50011">
    <property type="entry name" value="PROTEIN_KINASE_DOM"/>
    <property type="match status" value="1"/>
</dbReference>
<dbReference type="Pfam" id="PF02149">
    <property type="entry name" value="KA1"/>
    <property type="match status" value="1"/>
</dbReference>
<dbReference type="InterPro" id="IPR000719">
    <property type="entry name" value="Prot_kinase_dom"/>
</dbReference>
<dbReference type="SMART" id="SM00220">
    <property type="entry name" value="S_TKc"/>
    <property type="match status" value="1"/>
</dbReference>
<gene>
    <name evidence="19" type="ORF">UY3_15481</name>
</gene>
<accession>M7AQ63</accession>
<reference evidence="20" key="1">
    <citation type="journal article" date="2013" name="Nat. Genet.">
        <title>The draft genomes of soft-shell turtle and green sea turtle yield insights into the development and evolution of the turtle-specific body plan.</title>
        <authorList>
            <person name="Wang Z."/>
            <person name="Pascual-Anaya J."/>
            <person name="Zadissa A."/>
            <person name="Li W."/>
            <person name="Niimura Y."/>
            <person name="Huang Z."/>
            <person name="Li C."/>
            <person name="White S."/>
            <person name="Xiong Z."/>
            <person name="Fang D."/>
            <person name="Wang B."/>
            <person name="Ming Y."/>
            <person name="Chen Y."/>
            <person name="Zheng Y."/>
            <person name="Kuraku S."/>
            <person name="Pignatelli M."/>
            <person name="Herrero J."/>
            <person name="Beal K."/>
            <person name="Nozawa M."/>
            <person name="Li Q."/>
            <person name="Wang J."/>
            <person name="Zhang H."/>
            <person name="Yu L."/>
            <person name="Shigenobu S."/>
            <person name="Wang J."/>
            <person name="Liu J."/>
            <person name="Flicek P."/>
            <person name="Searle S."/>
            <person name="Wang J."/>
            <person name="Kuratani S."/>
            <person name="Yin Y."/>
            <person name="Aken B."/>
            <person name="Zhang G."/>
            <person name="Irie N."/>
        </authorList>
    </citation>
    <scope>NUCLEOTIDE SEQUENCE [LARGE SCALE GENOMIC DNA]</scope>
</reference>
<dbReference type="EC" id="2.7.11.1" evidence="3"/>
<dbReference type="Proteomes" id="UP000031443">
    <property type="component" value="Unassembled WGS sequence"/>
</dbReference>
<dbReference type="SUPFAM" id="SSF56112">
    <property type="entry name" value="Protein kinase-like (PK-like)"/>
    <property type="match status" value="1"/>
</dbReference>
<feature type="domain" description="Protein kinase" evidence="17">
    <location>
        <begin position="1"/>
        <end position="267"/>
    </location>
</feature>
<evidence type="ECO:0000256" key="15">
    <source>
        <dbReference type="PROSITE-ProRule" id="PRU10141"/>
    </source>
</evidence>
<keyword evidence="20" id="KW-1185">Reference proteome</keyword>
<keyword evidence="7 15" id="KW-0547">Nucleotide-binding</keyword>
<dbReference type="GO" id="GO:0035556">
    <property type="term" value="P:intracellular signal transduction"/>
    <property type="evidence" value="ECO:0007669"/>
    <property type="project" value="TreeGrafter"/>
</dbReference>
<dbReference type="PROSITE" id="PS50032">
    <property type="entry name" value="KA1"/>
    <property type="match status" value="1"/>
</dbReference>
<evidence type="ECO:0000259" key="17">
    <source>
        <dbReference type="PROSITE" id="PS50011"/>
    </source>
</evidence>
<sequence length="796" mass="89726">MSKVMQGTEGQDKELEFSTEGEPAMGLEEGLDAIMDMDKIQGFGSVFTYANWISEVLLNFAYLNMGVDDYEEILKYYELYETVGTGGFAKVKLGRQLLTGEKVAIKIMDKLALGYCPGGELFDYIISKDRLSEEEARIFFRQIVSAIAYVHSQGYAHRDLKPENLLIDAEHNLKLIDFGLCAKPKGGLDYQLNTCCGSPAYAAPELIQGKAYIGSEADIWSMGVLLYALLCGFLPFDDDNVMALYRKIMVDPKKRIAVKHLLNHPWLMQDYSYAVQWQSKYPLGHLDDDCIIELSVFHKCSRQSMTKLISEWKYDQISATYLLLQSKKAHAVEHTSITPSRELKHSKHQTPLDSVEFTPPPTPVARRAASKNSENKENSDLAFTIKNEEPFVLPAPKTPLSKSQKEKRMQTTPNQELPSTAERSQCAKDTPIKKPTSPASTGEMAAAVISPERRCRSVDMDLNQVHVDSGQKKKRAKMFGSLERGLDKMITMLTPGKRKGSTRDGPRKLKSTQTLDIGSLSGSYWFPSRKPKITNYHVIVAKYDFMNYNKFAASTEHCPQELREHFQAIIKEGQKSQNLSPSILGCCRKELDLLLVAPRAQHDPQCPCLIVDQELPKAHYNVTTTKLLNPDQLLNEIITILPKKHVDYVQKGYTLKCQTQSDFGKVTMQFELEVCQLSKPEVVGIRRQRLKGDAWVYKRLVEDILSSCKNEERKRSRRESEDNPDFSKAPALSVLRELDPCDHSFDTVLDGADVKVVIEQVMVALVWPVQLFACDYLSNKTCPKKEGGTTKGSSHS</sequence>
<evidence type="ECO:0000259" key="18">
    <source>
        <dbReference type="PROSITE" id="PS50032"/>
    </source>
</evidence>
<keyword evidence="8 19" id="KW-0418">Kinase</keyword>
<keyword evidence="5" id="KW-0723">Serine/threonine-protein kinase</keyword>
<dbReference type="Pfam" id="PF21594">
    <property type="entry name" value="UBA_MELK"/>
    <property type="match status" value="1"/>
</dbReference>
<feature type="region of interest" description="Disordered" evidence="16">
    <location>
        <begin position="335"/>
        <end position="446"/>
    </location>
</feature>
<evidence type="ECO:0000256" key="5">
    <source>
        <dbReference type="ARBA" id="ARBA00022527"/>
    </source>
</evidence>
<evidence type="ECO:0000256" key="7">
    <source>
        <dbReference type="ARBA" id="ARBA00022741"/>
    </source>
</evidence>
<evidence type="ECO:0000256" key="3">
    <source>
        <dbReference type="ARBA" id="ARBA00012513"/>
    </source>
</evidence>
<evidence type="ECO:0000256" key="14">
    <source>
        <dbReference type="ARBA" id="ARBA00048679"/>
    </source>
</evidence>
<feature type="binding site" evidence="15">
    <location>
        <position position="106"/>
    </location>
    <ligand>
        <name>ATP</name>
        <dbReference type="ChEBI" id="CHEBI:30616"/>
    </ligand>
</feature>
<dbReference type="GO" id="GO:0005737">
    <property type="term" value="C:cytoplasm"/>
    <property type="evidence" value="ECO:0007669"/>
    <property type="project" value="TreeGrafter"/>
</dbReference>
<keyword evidence="6" id="KW-0808">Transferase</keyword>
<dbReference type="InterPro" id="IPR048637">
    <property type="entry name" value="MELK_UBA"/>
</dbReference>
<dbReference type="CDD" id="cd12198">
    <property type="entry name" value="MELK_C"/>
    <property type="match status" value="1"/>
</dbReference>
<dbReference type="FunFam" id="3.30.310.80:FF:000011">
    <property type="entry name" value="Non-specific serine/threonine protein kinase"/>
    <property type="match status" value="1"/>
</dbReference>
<evidence type="ECO:0000256" key="1">
    <source>
        <dbReference type="ARBA" id="ARBA00004202"/>
    </source>
</evidence>
<comment type="catalytic activity">
    <reaction evidence="14">
        <text>L-seryl-[protein] + ATP = O-phospho-L-seryl-[protein] + ADP + H(+)</text>
        <dbReference type="Rhea" id="RHEA:17989"/>
        <dbReference type="Rhea" id="RHEA-COMP:9863"/>
        <dbReference type="Rhea" id="RHEA-COMP:11604"/>
        <dbReference type="ChEBI" id="CHEBI:15378"/>
        <dbReference type="ChEBI" id="CHEBI:29999"/>
        <dbReference type="ChEBI" id="CHEBI:30616"/>
        <dbReference type="ChEBI" id="CHEBI:83421"/>
        <dbReference type="ChEBI" id="CHEBI:456216"/>
        <dbReference type="EC" id="2.7.11.1"/>
    </reaction>
</comment>
<evidence type="ECO:0000256" key="8">
    <source>
        <dbReference type="ARBA" id="ARBA00022777"/>
    </source>
</evidence>
<dbReference type="InterPro" id="IPR028375">
    <property type="entry name" value="KA1/Ssp2_C"/>
</dbReference>
<dbReference type="GO" id="GO:0005886">
    <property type="term" value="C:plasma membrane"/>
    <property type="evidence" value="ECO:0007669"/>
    <property type="project" value="UniProtKB-SubCell"/>
</dbReference>
<dbReference type="STRING" id="8469.M7AQ63"/>
<dbReference type="Pfam" id="PF00069">
    <property type="entry name" value="Pkinase"/>
    <property type="match status" value="1"/>
</dbReference>
<proteinExistence type="inferred from homology"/>
<organism evidence="19 20">
    <name type="scientific">Chelonia mydas</name>
    <name type="common">Green sea-turtle</name>
    <name type="synonym">Chelonia agassizi</name>
    <dbReference type="NCBI Taxonomy" id="8469"/>
    <lineage>
        <taxon>Eukaryota</taxon>
        <taxon>Metazoa</taxon>
        <taxon>Chordata</taxon>
        <taxon>Craniata</taxon>
        <taxon>Vertebrata</taxon>
        <taxon>Euteleostomi</taxon>
        <taxon>Archelosauria</taxon>
        <taxon>Testudinata</taxon>
        <taxon>Testudines</taxon>
        <taxon>Cryptodira</taxon>
        <taxon>Durocryptodira</taxon>
        <taxon>Americhelydia</taxon>
        <taxon>Chelonioidea</taxon>
        <taxon>Cheloniidae</taxon>
        <taxon>Chelonia</taxon>
    </lineage>
</organism>
<keyword evidence="10" id="KW-0446">Lipid-binding</keyword>
<evidence type="ECO:0000313" key="20">
    <source>
        <dbReference type="Proteomes" id="UP000031443"/>
    </source>
</evidence>
<dbReference type="Gene3D" id="3.30.310.80">
    <property type="entry name" value="Kinase associated domain 1, KA1"/>
    <property type="match status" value="1"/>
</dbReference>
<evidence type="ECO:0000256" key="2">
    <source>
        <dbReference type="ARBA" id="ARBA00006234"/>
    </source>
</evidence>
<dbReference type="InterPro" id="IPR017441">
    <property type="entry name" value="Protein_kinase_ATP_BS"/>
</dbReference>
<keyword evidence="4" id="KW-1003">Cell membrane</keyword>
<evidence type="ECO:0000313" key="19">
    <source>
        <dbReference type="EMBL" id="EMP27416.1"/>
    </source>
</evidence>
<evidence type="ECO:0000256" key="12">
    <source>
        <dbReference type="ARBA" id="ARBA00023306"/>
    </source>
</evidence>
<dbReference type="PROSITE" id="PS00108">
    <property type="entry name" value="PROTEIN_KINASE_ST"/>
    <property type="match status" value="1"/>
</dbReference>
<evidence type="ECO:0000256" key="16">
    <source>
        <dbReference type="SAM" id="MobiDB-lite"/>
    </source>
</evidence>
<evidence type="ECO:0000256" key="9">
    <source>
        <dbReference type="ARBA" id="ARBA00022840"/>
    </source>
</evidence>
<dbReference type="Gene3D" id="1.10.510.10">
    <property type="entry name" value="Transferase(Phosphotransferase) domain 1"/>
    <property type="match status" value="2"/>
</dbReference>
<dbReference type="GO" id="GO:0005524">
    <property type="term" value="F:ATP binding"/>
    <property type="evidence" value="ECO:0007669"/>
    <property type="project" value="UniProtKB-UniRule"/>
</dbReference>
<keyword evidence="9 15" id="KW-0067">ATP-binding</keyword>
<dbReference type="EMBL" id="KB570447">
    <property type="protein sequence ID" value="EMP27416.1"/>
    <property type="molecule type" value="Genomic_DNA"/>
</dbReference>
<evidence type="ECO:0000256" key="6">
    <source>
        <dbReference type="ARBA" id="ARBA00022679"/>
    </source>
</evidence>
<evidence type="ECO:0000256" key="4">
    <source>
        <dbReference type="ARBA" id="ARBA00022475"/>
    </source>
</evidence>
<dbReference type="GO" id="GO:0008289">
    <property type="term" value="F:lipid binding"/>
    <property type="evidence" value="ECO:0007669"/>
    <property type="project" value="UniProtKB-KW"/>
</dbReference>
<dbReference type="InterPro" id="IPR008271">
    <property type="entry name" value="Ser/Thr_kinase_AS"/>
</dbReference>
<dbReference type="GO" id="GO:0106310">
    <property type="term" value="F:protein serine kinase activity"/>
    <property type="evidence" value="ECO:0007669"/>
    <property type="project" value="RHEA"/>
</dbReference>
<dbReference type="PROSITE" id="PS00107">
    <property type="entry name" value="PROTEIN_KINASE_ATP"/>
    <property type="match status" value="1"/>
</dbReference>
<dbReference type="GO" id="GO:0004674">
    <property type="term" value="F:protein serine/threonine kinase activity"/>
    <property type="evidence" value="ECO:0007669"/>
    <property type="project" value="UniProtKB-KW"/>
</dbReference>
<dbReference type="PANTHER" id="PTHR24346">
    <property type="entry name" value="MAP/MICROTUBULE AFFINITY-REGULATING KINASE"/>
    <property type="match status" value="1"/>
</dbReference>
<keyword evidence="11" id="KW-0472">Membrane</keyword>
<dbReference type="AlphaFoldDB" id="M7AQ63"/>
<dbReference type="PANTHER" id="PTHR24346:SF30">
    <property type="entry name" value="MATERNAL EMBRYONIC LEUCINE ZIPPER KINASE"/>
    <property type="match status" value="1"/>
</dbReference>
<feature type="domain" description="KA1" evidence="18">
    <location>
        <begin position="661"/>
        <end position="710"/>
    </location>
</feature>
<dbReference type="SUPFAM" id="SSF103243">
    <property type="entry name" value="KA1-like"/>
    <property type="match status" value="1"/>
</dbReference>
<dbReference type="eggNOG" id="KOG0583">
    <property type="taxonomic scope" value="Eukaryota"/>
</dbReference>
<evidence type="ECO:0000256" key="10">
    <source>
        <dbReference type="ARBA" id="ARBA00023121"/>
    </source>
</evidence>
<comment type="subcellular location">
    <subcellularLocation>
        <location evidence="1">Cell membrane</location>
        <topology evidence="1">Peripheral membrane protein</topology>
    </subcellularLocation>
</comment>
<dbReference type="InterPro" id="IPR001772">
    <property type="entry name" value="KA1_dom"/>
</dbReference>
<comment type="similarity">
    <text evidence="2">Belongs to the protein kinase superfamily. CAMK Ser/Thr protein kinase family. SNF1 subfamily.</text>
</comment>
<name>M7AQ63_CHEMY</name>